<dbReference type="InterPro" id="IPR036614">
    <property type="entry name" value="RusA-like_sf"/>
</dbReference>
<dbReference type="InterPro" id="IPR008822">
    <property type="entry name" value="Endonuclease_RusA-like"/>
</dbReference>
<dbReference type="AlphaFoldDB" id="A0A140LCJ2"/>
<dbReference type="Proteomes" id="UP000070456">
    <property type="component" value="Unassembled WGS sequence"/>
</dbReference>
<sequence>MIRLTIPGEPVAKGRPRVLKTGTTYTPKKTKNYETLVKEIYVLQHNEPPMEGELFLELKAYFSIPKSAPKKKQAAMIREEIRPTKKPDIDNLVKTVTDALNTLAYRDDSQIVEARVGKYYSEQPRVEIIIQSIEKGEAI</sequence>
<dbReference type="OrthoDB" id="5114842at2"/>
<evidence type="ECO:0000313" key="1">
    <source>
        <dbReference type="EMBL" id="KXG78267.1"/>
    </source>
</evidence>
<dbReference type="Pfam" id="PF05866">
    <property type="entry name" value="RusA"/>
    <property type="match status" value="1"/>
</dbReference>
<protein>
    <recommendedName>
        <fullName evidence="3">Holliday junction resolvase</fullName>
    </recommendedName>
</protein>
<keyword evidence="2" id="KW-1185">Reference proteome</keyword>
<dbReference type="SUPFAM" id="SSF103084">
    <property type="entry name" value="Holliday junction resolvase RusA"/>
    <property type="match status" value="1"/>
</dbReference>
<dbReference type="GO" id="GO:0006281">
    <property type="term" value="P:DNA repair"/>
    <property type="evidence" value="ECO:0007669"/>
    <property type="project" value="InterPro"/>
</dbReference>
<organism evidence="1 2">
    <name type="scientific">Thermotalea metallivorans</name>
    <dbReference type="NCBI Taxonomy" id="520762"/>
    <lineage>
        <taxon>Bacteria</taxon>
        <taxon>Bacillati</taxon>
        <taxon>Bacillota</taxon>
        <taxon>Clostridia</taxon>
        <taxon>Peptostreptococcales</taxon>
        <taxon>Thermotaleaceae</taxon>
        <taxon>Thermotalea</taxon>
    </lineage>
</organism>
<proteinExistence type="predicted"/>
<dbReference type="GO" id="GO:0006310">
    <property type="term" value="P:DNA recombination"/>
    <property type="evidence" value="ECO:0007669"/>
    <property type="project" value="InterPro"/>
</dbReference>
<reference evidence="1 2" key="1">
    <citation type="submission" date="2015-12" db="EMBL/GenBank/DDBJ databases">
        <title>Draft genome sequence of the thermoanaerobe Thermotalea metallivorans, an isolate from the runoff channel of the Great Artesian Basin, Australia.</title>
        <authorList>
            <person name="Patel B.K."/>
        </authorList>
    </citation>
    <scope>NUCLEOTIDE SEQUENCE [LARGE SCALE GENOMIC DNA]</scope>
    <source>
        <strain evidence="1 2">B2-1</strain>
    </source>
</reference>
<gene>
    <name evidence="1" type="ORF">AN619_02420</name>
</gene>
<evidence type="ECO:0008006" key="3">
    <source>
        <dbReference type="Google" id="ProtNLM"/>
    </source>
</evidence>
<dbReference type="STRING" id="520762.AN619_02420"/>
<dbReference type="Gene3D" id="3.30.1330.70">
    <property type="entry name" value="Holliday junction resolvase RusA"/>
    <property type="match status" value="1"/>
</dbReference>
<name>A0A140LCJ2_9FIRM</name>
<dbReference type="GO" id="GO:0000287">
    <property type="term" value="F:magnesium ion binding"/>
    <property type="evidence" value="ECO:0007669"/>
    <property type="project" value="InterPro"/>
</dbReference>
<dbReference type="EMBL" id="LOEE01000006">
    <property type="protein sequence ID" value="KXG78267.1"/>
    <property type="molecule type" value="Genomic_DNA"/>
</dbReference>
<comment type="caution">
    <text evidence="1">The sequence shown here is derived from an EMBL/GenBank/DDBJ whole genome shotgun (WGS) entry which is preliminary data.</text>
</comment>
<accession>A0A140LCJ2</accession>
<evidence type="ECO:0000313" key="2">
    <source>
        <dbReference type="Proteomes" id="UP000070456"/>
    </source>
</evidence>
<dbReference type="RefSeq" id="WP_068554269.1">
    <property type="nucleotide sequence ID" value="NZ_LOEE01000006.1"/>
</dbReference>